<dbReference type="EMBL" id="JALLPJ020000932">
    <property type="protein sequence ID" value="KAL3779461.1"/>
    <property type="molecule type" value="Genomic_DNA"/>
</dbReference>
<sequence length="344" mass="40055">MPVDSRTHCDHPSSTGGLTCECWIHELHHSYRLCQLQYAQTHDGQLAKLPNLKHLRLADRYPYLEVIDQRGECYDITVNETSGIVDSLGDMTGLESLDIEFDCTVDGKYEVSTHSLRLRGFDFSQVIEHIRHLTELENLHLCHGNTYHSSDGLVPPDVFHAHKPQEFTVNSFRVNGQYDSRPDQTTYRIWICYRTYLHDIVEGFSRRYSQILGPWHSLRNCTSFSDIISFSDEPNDFESEDLVHLQNLKKLKVLTLMYVMIDHYDLLDLKGLHELETLNIGLVTNMYEEGFKGFDVLVTKILPIFPSLKNLGIFGKVPMNWQMKHREIEIDFCSFDYFDYMADF</sequence>
<name>A0ABD3NVM2_9STRA</name>
<organism evidence="1 2">
    <name type="scientific">Cyclotella atomus</name>
    <dbReference type="NCBI Taxonomy" id="382360"/>
    <lineage>
        <taxon>Eukaryota</taxon>
        <taxon>Sar</taxon>
        <taxon>Stramenopiles</taxon>
        <taxon>Ochrophyta</taxon>
        <taxon>Bacillariophyta</taxon>
        <taxon>Coscinodiscophyceae</taxon>
        <taxon>Thalassiosirophycidae</taxon>
        <taxon>Stephanodiscales</taxon>
        <taxon>Stephanodiscaceae</taxon>
        <taxon>Cyclotella</taxon>
    </lineage>
</organism>
<dbReference type="SUPFAM" id="SSF52047">
    <property type="entry name" value="RNI-like"/>
    <property type="match status" value="1"/>
</dbReference>
<keyword evidence="2" id="KW-1185">Reference proteome</keyword>
<proteinExistence type="predicted"/>
<reference evidence="1 2" key="1">
    <citation type="submission" date="2024-10" db="EMBL/GenBank/DDBJ databases">
        <title>Updated reference genomes for cyclostephanoid diatoms.</title>
        <authorList>
            <person name="Roberts W.R."/>
            <person name="Alverson A.J."/>
        </authorList>
    </citation>
    <scope>NUCLEOTIDE SEQUENCE [LARGE SCALE GENOMIC DNA]</scope>
    <source>
        <strain evidence="1 2">AJA010-31</strain>
    </source>
</reference>
<dbReference type="Proteomes" id="UP001530400">
    <property type="component" value="Unassembled WGS sequence"/>
</dbReference>
<accession>A0ABD3NVM2</accession>
<dbReference type="AlphaFoldDB" id="A0ABD3NVM2"/>
<dbReference type="InterPro" id="IPR032675">
    <property type="entry name" value="LRR_dom_sf"/>
</dbReference>
<gene>
    <name evidence="1" type="ORF">ACHAWO_006446</name>
</gene>
<evidence type="ECO:0000313" key="2">
    <source>
        <dbReference type="Proteomes" id="UP001530400"/>
    </source>
</evidence>
<comment type="caution">
    <text evidence="1">The sequence shown here is derived from an EMBL/GenBank/DDBJ whole genome shotgun (WGS) entry which is preliminary data.</text>
</comment>
<evidence type="ECO:0000313" key="1">
    <source>
        <dbReference type="EMBL" id="KAL3779461.1"/>
    </source>
</evidence>
<protein>
    <submittedName>
        <fullName evidence="1">Uncharacterized protein</fullName>
    </submittedName>
</protein>
<dbReference type="Gene3D" id="3.80.10.10">
    <property type="entry name" value="Ribonuclease Inhibitor"/>
    <property type="match status" value="1"/>
</dbReference>